<keyword evidence="5" id="KW-1185">Reference proteome</keyword>
<dbReference type="Gene3D" id="3.90.1140.10">
    <property type="entry name" value="Cyclic phosphodiesterase"/>
    <property type="match status" value="1"/>
</dbReference>
<feature type="domain" description="Phosphoesterase HXTX" evidence="3">
    <location>
        <begin position="8"/>
        <end position="92"/>
    </location>
</feature>
<dbReference type="InterPro" id="IPR009097">
    <property type="entry name" value="Cyclic_Pdiesterase"/>
</dbReference>
<organism evidence="4 5">
    <name type="scientific">candidate division MSBL1 archaeon SCGC-AAA261C02</name>
    <dbReference type="NCBI Taxonomy" id="1698272"/>
    <lineage>
        <taxon>Archaea</taxon>
        <taxon>Methanobacteriati</taxon>
        <taxon>Methanobacteriota</taxon>
        <taxon>candidate division MSBL1</taxon>
    </lineage>
</organism>
<comment type="catalytic activity">
    <reaction evidence="2">
        <text>a 3'-end 2',3'-cyclophospho-ribonucleotide-RNA + H2O = a 3'-end 2'-phospho-ribonucleotide-RNA + H(+)</text>
        <dbReference type="Rhea" id="RHEA:11828"/>
        <dbReference type="Rhea" id="RHEA-COMP:10464"/>
        <dbReference type="Rhea" id="RHEA-COMP:17353"/>
        <dbReference type="ChEBI" id="CHEBI:15377"/>
        <dbReference type="ChEBI" id="CHEBI:15378"/>
        <dbReference type="ChEBI" id="CHEBI:83064"/>
        <dbReference type="ChEBI" id="CHEBI:173113"/>
        <dbReference type="EC" id="3.1.4.58"/>
    </reaction>
</comment>
<comment type="caution">
    <text evidence="4">The sequence shown here is derived from an EMBL/GenBank/DDBJ whole genome shotgun (WGS) entry which is preliminary data.</text>
</comment>
<comment type="similarity">
    <text evidence="2">Belongs to the 2H phosphoesterase superfamily. ThpR family.</text>
</comment>
<evidence type="ECO:0000256" key="1">
    <source>
        <dbReference type="ARBA" id="ARBA00022801"/>
    </source>
</evidence>
<sequence>MPRAFVSIEITDDIRNQLVQVQEKLGETGADLKLVEPQNIHLTLRFLGDVPEERLSKIKNAIRDAKDIADPFNLHVSGLGVFPNPNYMRVVWAGVSDGSNPTTALRQKLDKNLAKINLPSDNKEFTPHLTIARVKSGKAKEKLREKLTRMSAKDFGTCRVDAIELKESKLTPEGPIYSTLEKFELG</sequence>
<proteinExistence type="inferred from homology"/>
<dbReference type="Pfam" id="PF02834">
    <property type="entry name" value="LigT_PEase"/>
    <property type="match status" value="2"/>
</dbReference>
<dbReference type="GO" id="GO:0008664">
    <property type="term" value="F:RNA 2',3'-cyclic 3'-phosphodiesterase activity"/>
    <property type="evidence" value="ECO:0007669"/>
    <property type="project" value="UniProtKB-EC"/>
</dbReference>
<accession>A0A133V1N3</accession>
<evidence type="ECO:0000256" key="2">
    <source>
        <dbReference type="HAMAP-Rule" id="MF_01940"/>
    </source>
</evidence>
<feature type="short sequence motif" description="HXTX 2" evidence="2">
    <location>
        <begin position="128"/>
        <end position="131"/>
    </location>
</feature>
<dbReference type="HAMAP" id="MF_01940">
    <property type="entry name" value="RNA_CPDase"/>
    <property type="match status" value="1"/>
</dbReference>
<dbReference type="EC" id="3.1.4.58" evidence="2"/>
<dbReference type="InterPro" id="IPR014051">
    <property type="entry name" value="Phosphoesterase_HXTX"/>
</dbReference>
<feature type="active site" description="Proton donor" evidence="2">
    <location>
        <position position="41"/>
    </location>
</feature>
<feature type="active site" description="Proton acceptor" evidence="2">
    <location>
        <position position="128"/>
    </location>
</feature>
<dbReference type="NCBIfam" id="TIGR02258">
    <property type="entry name" value="2_5_ligase"/>
    <property type="match status" value="1"/>
</dbReference>
<keyword evidence="1 2" id="KW-0378">Hydrolase</keyword>
<dbReference type="EMBL" id="LHXW01000006">
    <property type="protein sequence ID" value="KXB00353.1"/>
    <property type="molecule type" value="Genomic_DNA"/>
</dbReference>
<feature type="short sequence motif" description="HXTX 1" evidence="2">
    <location>
        <begin position="41"/>
        <end position="44"/>
    </location>
</feature>
<dbReference type="PANTHER" id="PTHR35561:SF1">
    <property type="entry name" value="RNA 2',3'-CYCLIC PHOSPHODIESTERASE"/>
    <property type="match status" value="1"/>
</dbReference>
<dbReference type="Proteomes" id="UP000070520">
    <property type="component" value="Unassembled WGS sequence"/>
</dbReference>
<dbReference type="GO" id="GO:0004113">
    <property type="term" value="F:2',3'-cyclic-nucleotide 3'-phosphodiesterase activity"/>
    <property type="evidence" value="ECO:0007669"/>
    <property type="project" value="InterPro"/>
</dbReference>
<reference evidence="4 5" key="1">
    <citation type="journal article" date="2016" name="Sci. Rep.">
        <title>Metabolic traits of an uncultured archaeal lineage -MSBL1- from brine pools of the Red Sea.</title>
        <authorList>
            <person name="Mwirichia R."/>
            <person name="Alam I."/>
            <person name="Rashid M."/>
            <person name="Vinu M."/>
            <person name="Ba-Alawi W."/>
            <person name="Anthony Kamau A."/>
            <person name="Kamanda Ngugi D."/>
            <person name="Goker M."/>
            <person name="Klenk H.P."/>
            <person name="Bajic V."/>
            <person name="Stingl U."/>
        </authorList>
    </citation>
    <scope>NUCLEOTIDE SEQUENCE [LARGE SCALE GENOMIC DNA]</scope>
    <source>
        <strain evidence="4">SCGC-AAA261C02</strain>
    </source>
</reference>
<dbReference type="PATRIC" id="fig|1698272.3.peg.639"/>
<name>A0A133V1N3_9EURY</name>
<evidence type="ECO:0000313" key="5">
    <source>
        <dbReference type="Proteomes" id="UP000070520"/>
    </source>
</evidence>
<protein>
    <recommendedName>
        <fullName evidence="2">RNA 2',3'-cyclic phosphodiesterase</fullName>
        <shortName evidence="2">RNA 2',3'-CPDase</shortName>
        <ecNumber evidence="2">3.1.4.58</ecNumber>
    </recommendedName>
</protein>
<dbReference type="AlphaFoldDB" id="A0A133V1N3"/>
<gene>
    <name evidence="4" type="ORF">AKJ42_01025</name>
</gene>
<dbReference type="SUPFAM" id="SSF55144">
    <property type="entry name" value="LigT-like"/>
    <property type="match status" value="1"/>
</dbReference>
<evidence type="ECO:0000259" key="3">
    <source>
        <dbReference type="Pfam" id="PF02834"/>
    </source>
</evidence>
<feature type="domain" description="Phosphoesterase HXTX" evidence="3">
    <location>
        <begin position="100"/>
        <end position="177"/>
    </location>
</feature>
<evidence type="ECO:0000313" key="4">
    <source>
        <dbReference type="EMBL" id="KXB00353.1"/>
    </source>
</evidence>
<dbReference type="PANTHER" id="PTHR35561">
    <property type="entry name" value="RNA 2',3'-CYCLIC PHOSPHODIESTERASE"/>
    <property type="match status" value="1"/>
</dbReference>
<dbReference type="InterPro" id="IPR004175">
    <property type="entry name" value="RNA_CPDase"/>
</dbReference>
<comment type="function">
    <text evidence="2">Hydrolyzes RNA 2',3'-cyclic phosphodiester to an RNA 2'-phosphomonoester.</text>
</comment>